<gene>
    <name evidence="2" type="ORF">RDB_LOCUS58941</name>
</gene>
<protein>
    <recommendedName>
        <fullName evidence="4">Ricin B lectin domain-containing protein</fullName>
    </recommendedName>
</protein>
<feature type="chain" id="PRO_5034978393" description="Ricin B lectin domain-containing protein" evidence="1">
    <location>
        <begin position="24"/>
        <end position="173"/>
    </location>
</feature>
<accession>A0A8H3BIR3</accession>
<sequence>MPRLPTLLLTLTGISAGLAPVLSLDSGFYRICHKPLNGEALYLTSLYGDYEEIQMLPLRSADVTLEQQLWYMNLVDVNAVTLKNVKYNCEVVRGSNAFQNLVPLCLNGHSSTFNLTLIQEKPSVYHIDWTGEEPRRMHYDELTSPNVTFTYGEDPTPFIPYTKFIFERVTEEA</sequence>
<evidence type="ECO:0008006" key="4">
    <source>
        <dbReference type="Google" id="ProtNLM"/>
    </source>
</evidence>
<comment type="caution">
    <text evidence="2">The sequence shown here is derived from an EMBL/GenBank/DDBJ whole genome shotgun (WGS) entry which is preliminary data.</text>
</comment>
<evidence type="ECO:0000256" key="1">
    <source>
        <dbReference type="SAM" id="SignalP"/>
    </source>
</evidence>
<keyword evidence="1" id="KW-0732">Signal</keyword>
<dbReference type="AlphaFoldDB" id="A0A8H3BIR3"/>
<dbReference type="EMBL" id="CAJMXA010001342">
    <property type="protein sequence ID" value="CAE6458595.1"/>
    <property type="molecule type" value="Genomic_DNA"/>
</dbReference>
<evidence type="ECO:0000313" key="3">
    <source>
        <dbReference type="Proteomes" id="UP000663853"/>
    </source>
</evidence>
<evidence type="ECO:0000313" key="2">
    <source>
        <dbReference type="EMBL" id="CAE6458595.1"/>
    </source>
</evidence>
<dbReference type="Proteomes" id="UP000663853">
    <property type="component" value="Unassembled WGS sequence"/>
</dbReference>
<feature type="signal peptide" evidence="1">
    <location>
        <begin position="1"/>
        <end position="23"/>
    </location>
</feature>
<proteinExistence type="predicted"/>
<reference evidence="2" key="1">
    <citation type="submission" date="2021-01" db="EMBL/GenBank/DDBJ databases">
        <authorList>
            <person name="Kaushik A."/>
        </authorList>
    </citation>
    <scope>NUCLEOTIDE SEQUENCE</scope>
    <source>
        <strain evidence="2">AG6-10EEA</strain>
    </source>
</reference>
<name>A0A8H3BIR3_9AGAM</name>
<organism evidence="2 3">
    <name type="scientific">Rhizoctonia solani</name>
    <dbReference type="NCBI Taxonomy" id="456999"/>
    <lineage>
        <taxon>Eukaryota</taxon>
        <taxon>Fungi</taxon>
        <taxon>Dikarya</taxon>
        <taxon>Basidiomycota</taxon>
        <taxon>Agaricomycotina</taxon>
        <taxon>Agaricomycetes</taxon>
        <taxon>Cantharellales</taxon>
        <taxon>Ceratobasidiaceae</taxon>
        <taxon>Rhizoctonia</taxon>
    </lineage>
</organism>